<proteinExistence type="predicted"/>
<dbReference type="Proteomes" id="UP000019249">
    <property type="component" value="Unassembled WGS sequence"/>
</dbReference>
<sequence length="68" mass="7865">MDKLTHSIYKSGLEAGHKQIIALFDPTEDYDDGEEELQDYIREALFSIEIALDTLEDLKPKEETKCNF</sequence>
<dbReference type="EMBL" id="AODF01000061">
    <property type="protein sequence ID" value="EUJ24245.1"/>
    <property type="molecule type" value="Genomic_DNA"/>
</dbReference>
<name>A0ABP3AV72_9LIST</name>
<protein>
    <submittedName>
        <fullName evidence="1">Uncharacterized protein</fullName>
    </submittedName>
</protein>
<evidence type="ECO:0000313" key="2">
    <source>
        <dbReference type="Proteomes" id="UP000019249"/>
    </source>
</evidence>
<keyword evidence="2" id="KW-1185">Reference proteome</keyword>
<dbReference type="RefSeq" id="WP_036098629.1">
    <property type="nucleotide sequence ID" value="NZ_AODF01000061.1"/>
</dbReference>
<gene>
    <name evidence="1" type="ORF">MFLO_15698</name>
</gene>
<accession>A0ABP3AV72</accession>
<reference evidence="1 2" key="1">
    <citation type="journal article" date="2014" name="Int. J. Syst. Evol. Microbiol.">
        <title>Listeria floridensis sp. nov., Listeria aquatica sp. nov., Listeria cornellensis sp. nov., Listeria riparia sp. nov. and Listeria grandensis sp. nov., from agricultural and natural environments.</title>
        <authorList>
            <person name="den Bakker H.C."/>
            <person name="Warchocki S."/>
            <person name="Wright E.M."/>
            <person name="Allred A.F."/>
            <person name="Ahlstrom C."/>
            <person name="Manuel C.S."/>
            <person name="Stasiewicz M.J."/>
            <person name="Burrell A."/>
            <person name="Roof S."/>
            <person name="Strawn L."/>
            <person name="Fortes E.D."/>
            <person name="Nightingale K.K."/>
            <person name="Kephart D."/>
            <person name="Wiedmann M."/>
        </authorList>
    </citation>
    <scope>NUCLEOTIDE SEQUENCE [LARGE SCALE GENOMIC DNA]</scope>
    <source>
        <strain evidence="1 2">FSL S10-1187</strain>
    </source>
</reference>
<organism evidence="1 2">
    <name type="scientific">Listeria floridensis FSL S10-1187</name>
    <dbReference type="NCBI Taxonomy" id="1265817"/>
    <lineage>
        <taxon>Bacteria</taxon>
        <taxon>Bacillati</taxon>
        <taxon>Bacillota</taxon>
        <taxon>Bacilli</taxon>
        <taxon>Bacillales</taxon>
        <taxon>Listeriaceae</taxon>
        <taxon>Listeria</taxon>
    </lineage>
</organism>
<evidence type="ECO:0000313" key="1">
    <source>
        <dbReference type="EMBL" id="EUJ24245.1"/>
    </source>
</evidence>
<comment type="caution">
    <text evidence="1">The sequence shown here is derived from an EMBL/GenBank/DDBJ whole genome shotgun (WGS) entry which is preliminary data.</text>
</comment>